<feature type="compositionally biased region" description="Low complexity" evidence="1">
    <location>
        <begin position="744"/>
        <end position="758"/>
    </location>
</feature>
<evidence type="ECO:0000256" key="1">
    <source>
        <dbReference type="SAM" id="MobiDB-lite"/>
    </source>
</evidence>
<dbReference type="EMBL" id="BLIY01000016">
    <property type="protein sequence ID" value="GFE54395.1"/>
    <property type="molecule type" value="Genomic_DNA"/>
</dbReference>
<name>A0A9W5TBE1_BABOV</name>
<gene>
    <name evidence="2" type="ORF">BaOVIS_017990</name>
</gene>
<accession>A0A9W5TBE1</accession>
<feature type="region of interest" description="Disordered" evidence="1">
    <location>
        <begin position="731"/>
        <end position="771"/>
    </location>
</feature>
<keyword evidence="3" id="KW-1185">Reference proteome</keyword>
<sequence>MTSLFRQLEALSATPNKAYTRFRRSYASTEHYNRVLVRDSWEYLLGLDSSLIDCECLFRRCISDSGPLDTSDGRGSNDHQMSPVPAWATKEIDFMVESELKDCERVLQRFMDSVTSWLLHEPCQHLIDYLIYQYELSTRFGDMLVLALLPIHESSYFVKTAELITLPEGSELSYYLPPNVTKDHSDGNQSAGVSRATIIAATVKYFSNYKRISDTVERIVLLRKRGGAYVPLYNLLSLAFVEQNRNNLGDAEVRLLLNSAFSGLKHPEHGSYYSAQLCILTVLFTTVTVTLSVQKSVVTAMFDPLLPLITSTDVPSLELRLRLKDCLLVLLGMLHQQKERLDVLPVGTTRHLLTVLHKFPALVNMFRATSGSSESLDFSRLCKLLTLSVVKACKQHKSQDADATLEKSQVQLIQCLVDFFSRLDHSILYMRVMLYTLIDDLVAFYLSCQQGEALFQWDPSIMSITLNPNHEAKLEIYSDFFRQLHSISPSVFEDVLRRVLQPQDRSAEILPVFLMICHSVSHGSPLHFSVLVHRCLGKPVDNNQASVPTAVSGDNLGSTLLLYADANLPSKTRVQLYSMISSIVDINTVSSLDFNVLREFIRVSLADPECNPLFCTDAHLVDMLPPTMVADALLSHISGVLTGSGLSFSMQIVFKVKNKCPLLDLSNFYDKCFEMLNRDHAMSQQLLHSLALFVHVYARTSGPERDSLHRASYHFMCFLRMVQLYHRPLKGGKKASKHSDVPAESSSVEKPSKGSSTSRRQKKSAADKNAPKVESVVNTNLEDICNSYFGSEASVSRNYDASMSLMVGILDFMAQLSTATMYINTSSGDVSVSGASSSSILVRKDCLWLNEWMVCYGLYEACELLRLSTQSATGLGNAGDSEDSDNKGKPSAVICENPMVANAVLTPEQFRNLFSLTEVVLCYAIKLYRESIMFGELTFSFARCSFKLMTLYTLLGCMSVKSEDSALGPICDLDLPVDRDTLLLHTMLALSSEEFTSLFKESLSMAPKAALPHISIWLKHYFEFGRFALSAEKRPGIRLDLYGNISSSYVEISKSSMKLTLHGVLSDVTPLGLSMLSELLNGVVEVPQLPTLAQPSYQEDIATLRVPFISLLELDSVLRMYSRCMDTLSHLVCELLHLKTLNNSCLMLDLMANTLEFLVDKDHHIRRAAVSMLSRAMQAYVEVPCKSPLRFISICGYHLSLDYTTAVSKLEPPLKGLEKSLKRFCTALLASNAPLPNVMFVNQLVAQCANEPMVACSLLYWIAYSGTSLQFNADVIKQICDGLPEDTNDIFTQAIIGTLPFIKSAPCDSKTQVISLLRYLVLFVTSTYCVAISNLRGKNALFATTICPEVFTNVSAVYNRLSGLDDTLQLESRAVRHVTNLCAAICTYPLSGSGFWTLKPDVHQSFLTHFDQVFDSLDVTTRRSCLHHIASGYDSSKWGVKPLVALLPRLQSCREFLREKFFTGIIDNSSSNILSGTFSGMLQHEKSTKSWFKMSFMILQRYITSADLGSEQNLSFLFKSVMSLLDNVFKMLKAEQDNSTSDASLSQLSHVAVFINELYRRFAYSMDIVDAKMLRKVDTDISRCLRSLCQLFGAQMLEFVQPFLCKICIVKTYLDSTSDAMDGNTQSKPSVSHSGKNTGSNGCASMCQLLVQIFDNDRSTSTMLRFVDLCEVLHNVGTRDTTLFDEWLCYSIYCSIYICRLDCSSPVLARCMELLKQSNDPVGILAKLLFTALSQCCNDDSNLPLWVPRLDVRCLNLSKNLGTSKFEPAYGIYDFITNVVKSLPDLIEIPIDADSFSNYKSIGYRRYKSLSLLLQGTSISVVCFKNYSEDQVSSLNKKRKGLMGICSANSEDSGNNDCLGPSILKKARDIDALVYTANPRDNYSRLTLGSLLFFSGVDRDAVETNFWSDACNIDFAKQPWVCEYISVAIGSISKLFGQKQKVENQLLPGNAKYNRELSTMLMRLSKVLADFITASDPCVMSKRLDDAVVTLVNGSRKSVWRTLLGMSASIRGAYAEHCFGLANSRIELLRHSKTLLNAAVADFVNSLKLCITLVKSYEVSSENLDLEFVYRLSKSLAMFTAYVLDRHPANINLMALVLVAMLLLRRTFGNATGDELLEAILNLLVFLKVTGPVDDRFPLPPEDSVLKDTAISSACADVFNELLQCNPDKVSTLILENSNVPCFIKAIPTRTATLLSFYASVSCKYYHLLRLVLNVDFSKVIPAMRNGGRLISLVAISLHYNRVKSKYLQDLERLYFLNANLLSDFESASIDALNRKARKAAKANKNTDSGTPPHVIEPSGDATAMLAQYLQDHTGSPRLDLSCRIFHEHTLEFGSDDGVKCFEDLAIVFALEYFAKIKPSDLVEVLSNHINMLNATGNTKNTKGGMNHDSTRLLLRLVVATLKEYGSVGATQFVLPRVYEFLNSVLDSTVDELCHVNVGTKKSKSTSLVAPRWKCFANAVFALRAMGLCVETWDSKQASVPDMCLNKWLPTLGKALGVFDVLSTEVERQYWSRALENTFLHLVVSCSSEADRIERVLSGDLVSRSETCKCQVLGIMLSLWGKASFHLGSSMVNVMPVLGELADDESSEVQRLAEMLNDKIQSFLNME</sequence>
<reference evidence="2" key="1">
    <citation type="submission" date="2019-12" db="EMBL/GenBank/DDBJ databases">
        <title>Genome sequence of Babesia ovis.</title>
        <authorList>
            <person name="Yamagishi J."/>
            <person name="Sevinc F."/>
            <person name="Xuan X."/>
        </authorList>
    </citation>
    <scope>NUCLEOTIDE SEQUENCE</scope>
    <source>
        <strain evidence="2">Selcuk</strain>
    </source>
</reference>
<comment type="caution">
    <text evidence="2">The sequence shown here is derived from an EMBL/GenBank/DDBJ whole genome shotgun (WGS) entry which is preliminary data.</text>
</comment>
<evidence type="ECO:0000313" key="3">
    <source>
        <dbReference type="Proteomes" id="UP001057455"/>
    </source>
</evidence>
<dbReference type="OrthoDB" id="361818at2759"/>
<proteinExistence type="predicted"/>
<dbReference type="Proteomes" id="UP001057455">
    <property type="component" value="Unassembled WGS sequence"/>
</dbReference>
<evidence type="ECO:0000313" key="2">
    <source>
        <dbReference type="EMBL" id="GFE54395.1"/>
    </source>
</evidence>
<protein>
    <submittedName>
        <fullName evidence="2">HEAT repeat-containing protein protein, putative</fullName>
    </submittedName>
</protein>
<organism evidence="2 3">
    <name type="scientific">Babesia ovis</name>
    <dbReference type="NCBI Taxonomy" id="5869"/>
    <lineage>
        <taxon>Eukaryota</taxon>
        <taxon>Sar</taxon>
        <taxon>Alveolata</taxon>
        <taxon>Apicomplexa</taxon>
        <taxon>Aconoidasida</taxon>
        <taxon>Piroplasmida</taxon>
        <taxon>Babesiidae</taxon>
        <taxon>Babesia</taxon>
    </lineage>
</organism>